<organism evidence="2 3">
    <name type="scientific">Lentibacter algarum</name>
    <dbReference type="NCBI Taxonomy" id="576131"/>
    <lineage>
        <taxon>Bacteria</taxon>
        <taxon>Pseudomonadati</taxon>
        <taxon>Pseudomonadota</taxon>
        <taxon>Alphaproteobacteria</taxon>
        <taxon>Rhodobacterales</taxon>
        <taxon>Roseobacteraceae</taxon>
        <taxon>Lentibacter</taxon>
    </lineage>
</organism>
<name>A0A1H3GTZ2_9RHOB</name>
<keyword evidence="1" id="KW-0472">Membrane</keyword>
<protein>
    <submittedName>
        <fullName evidence="2">Uncharacterized protein</fullName>
    </submittedName>
</protein>
<accession>A0A1H3GTZ2</accession>
<sequence length="67" mass="7040">MIRKAVVFTIGICVAFAVILSLGDLIGFEAWARFDALGLSAVPVGIGLLIFSAVGGVAYLLDKKKDE</sequence>
<proteinExistence type="predicted"/>
<dbReference type="RefSeq" id="WP_143037395.1">
    <property type="nucleotide sequence ID" value="NZ_CALBNM010000018.1"/>
</dbReference>
<keyword evidence="3" id="KW-1185">Reference proteome</keyword>
<dbReference type="AlphaFoldDB" id="A0A1H3GTZ2"/>
<dbReference type="STRING" id="576131.SAMN05444486_10122"/>
<dbReference type="Proteomes" id="UP000199026">
    <property type="component" value="Unassembled WGS sequence"/>
</dbReference>
<feature type="transmembrane region" description="Helical" evidence="1">
    <location>
        <begin position="7"/>
        <end position="28"/>
    </location>
</feature>
<dbReference type="OrthoDB" id="1342078at28211"/>
<evidence type="ECO:0000313" key="2">
    <source>
        <dbReference type="EMBL" id="SDY06445.1"/>
    </source>
</evidence>
<feature type="transmembrane region" description="Helical" evidence="1">
    <location>
        <begin position="40"/>
        <end position="61"/>
    </location>
</feature>
<keyword evidence="1" id="KW-1133">Transmembrane helix</keyword>
<evidence type="ECO:0000256" key="1">
    <source>
        <dbReference type="SAM" id="Phobius"/>
    </source>
</evidence>
<reference evidence="2 3" key="1">
    <citation type="submission" date="2016-10" db="EMBL/GenBank/DDBJ databases">
        <authorList>
            <person name="de Groot N.N."/>
        </authorList>
    </citation>
    <scope>NUCLEOTIDE SEQUENCE [LARGE SCALE GENOMIC DNA]</scope>
    <source>
        <strain evidence="2 3">DSM 24677</strain>
    </source>
</reference>
<keyword evidence="1" id="KW-0812">Transmembrane</keyword>
<evidence type="ECO:0000313" key="3">
    <source>
        <dbReference type="Proteomes" id="UP000199026"/>
    </source>
</evidence>
<gene>
    <name evidence="2" type="ORF">SAMN05444486_10122</name>
</gene>
<dbReference type="EMBL" id="FNPR01000001">
    <property type="protein sequence ID" value="SDY06445.1"/>
    <property type="molecule type" value="Genomic_DNA"/>
</dbReference>
<dbReference type="GeneID" id="78122837"/>